<evidence type="ECO:0000256" key="4">
    <source>
        <dbReference type="ARBA" id="ARBA00022449"/>
    </source>
</evidence>
<organism evidence="14 15">
    <name type="scientific">Desulfoscipio geothermicus DSM 3669</name>
    <dbReference type="NCBI Taxonomy" id="1121426"/>
    <lineage>
        <taxon>Bacteria</taxon>
        <taxon>Bacillati</taxon>
        <taxon>Bacillota</taxon>
        <taxon>Clostridia</taxon>
        <taxon>Eubacteriales</taxon>
        <taxon>Desulfallaceae</taxon>
        <taxon>Desulfoscipio</taxon>
    </lineage>
</organism>
<dbReference type="GO" id="GO:0015385">
    <property type="term" value="F:sodium:proton antiporter activity"/>
    <property type="evidence" value="ECO:0007669"/>
    <property type="project" value="InterPro"/>
</dbReference>
<evidence type="ECO:0000256" key="1">
    <source>
        <dbReference type="ARBA" id="ARBA00004651"/>
    </source>
</evidence>
<evidence type="ECO:0000256" key="11">
    <source>
        <dbReference type="ARBA" id="ARBA00023201"/>
    </source>
</evidence>
<feature type="domain" description="Cation/H+ exchanger transmembrane" evidence="13">
    <location>
        <begin position="13"/>
        <end position="395"/>
    </location>
</feature>
<dbReference type="PANTHER" id="PTHR10110">
    <property type="entry name" value="SODIUM/HYDROGEN EXCHANGER"/>
    <property type="match status" value="1"/>
</dbReference>
<comment type="similarity">
    <text evidence="2">Belongs to the monovalent cation:proton antiporter 1 (CPA1) transporter (TC 2.A.36) family.</text>
</comment>
<keyword evidence="9" id="KW-0406">Ion transport</keyword>
<feature type="transmembrane region" description="Helical" evidence="12">
    <location>
        <begin position="95"/>
        <end position="118"/>
    </location>
</feature>
<reference evidence="15" key="1">
    <citation type="submission" date="2016-10" db="EMBL/GenBank/DDBJ databases">
        <authorList>
            <person name="Varghese N."/>
            <person name="Submissions S."/>
        </authorList>
    </citation>
    <scope>NUCLEOTIDE SEQUENCE [LARGE SCALE GENOMIC DNA]</scope>
    <source>
        <strain evidence="15">DSM 3669</strain>
    </source>
</reference>
<dbReference type="RefSeq" id="WP_092484870.1">
    <property type="nucleotide sequence ID" value="NZ_FOYM01000021.1"/>
</dbReference>
<keyword evidence="6 12" id="KW-0812">Transmembrane</keyword>
<evidence type="ECO:0000256" key="6">
    <source>
        <dbReference type="ARBA" id="ARBA00022692"/>
    </source>
</evidence>
<dbReference type="InterPro" id="IPR018422">
    <property type="entry name" value="Cation/H_exchanger_CPA1"/>
</dbReference>
<feature type="transmembrane region" description="Helical" evidence="12">
    <location>
        <begin position="280"/>
        <end position="299"/>
    </location>
</feature>
<evidence type="ECO:0000256" key="9">
    <source>
        <dbReference type="ARBA" id="ARBA00023065"/>
    </source>
</evidence>
<feature type="transmembrane region" description="Helical" evidence="12">
    <location>
        <begin position="249"/>
        <end position="268"/>
    </location>
</feature>
<dbReference type="Pfam" id="PF00999">
    <property type="entry name" value="Na_H_Exchanger"/>
    <property type="match status" value="1"/>
</dbReference>
<dbReference type="Proteomes" id="UP000199584">
    <property type="component" value="Unassembled WGS sequence"/>
</dbReference>
<feature type="transmembrane region" description="Helical" evidence="12">
    <location>
        <begin position="344"/>
        <end position="366"/>
    </location>
</feature>
<dbReference type="EMBL" id="FOYM01000021">
    <property type="protein sequence ID" value="SFR10559.1"/>
    <property type="molecule type" value="Genomic_DNA"/>
</dbReference>
<feature type="transmembrane region" description="Helical" evidence="12">
    <location>
        <begin position="62"/>
        <end position="83"/>
    </location>
</feature>
<protein>
    <submittedName>
        <fullName evidence="14">Sodium/proton antiporter, CPA1 family</fullName>
    </submittedName>
</protein>
<feature type="transmembrane region" description="Helical" evidence="12">
    <location>
        <begin position="165"/>
        <end position="185"/>
    </location>
</feature>
<evidence type="ECO:0000259" key="13">
    <source>
        <dbReference type="Pfam" id="PF00999"/>
    </source>
</evidence>
<dbReference type="GO" id="GO:0098719">
    <property type="term" value="P:sodium ion import across plasma membrane"/>
    <property type="evidence" value="ECO:0007669"/>
    <property type="project" value="TreeGrafter"/>
</dbReference>
<sequence length="522" mass="56850">MLLHNIELVLVLVALSVGVTALAKKLNKPYPIALVLVGALIGIIPAGEILEELKTYFASDEVFRTVIIDIFLPSLLGEAALKLSFGHIRENRGPIIMLAFAGTFIAFMVTGGLAHYVLDIPLQVALVFGALMAATDPVSVISVFKSLGVNRRLAVIMEGESLINDGVSVVIFKISAFSLASIFALGPWGAAVGLATFFKVAAGGMVVGLSLGFLLSQVFRYYDDYPLENAFSVVLFYGSYFIAEYFEVSGVIAVVAAGLVLGNYGKVIGMTPTTRLSITVFWDTITTVANSLVFILVGLEISRINMVEHAVQISIAIVLVLLGRSVAVYIATAGSGLPRVWKHILNWGGLKGSLSLALALSLPYGFGGRETIIALTFGVVFFSLVVQGLTIAPLIRSLGLMKTVQGLKDYERLTFELQQGLAARHELDHLYRQGRVSPPVYQKLQGENEQRITGIHGELNELYCNYPELLTEQESSVRKKLLYAEHQAVERLLNEGILSEEMGDDRKRLILEQLENLEDKDK</sequence>
<evidence type="ECO:0000256" key="5">
    <source>
        <dbReference type="ARBA" id="ARBA00022475"/>
    </source>
</evidence>
<gene>
    <name evidence="14" type="ORF">SAMN05660706_12137</name>
</gene>
<feature type="transmembrane region" description="Helical" evidence="12">
    <location>
        <begin position="372"/>
        <end position="395"/>
    </location>
</feature>
<dbReference type="GO" id="GO:0051453">
    <property type="term" value="P:regulation of intracellular pH"/>
    <property type="evidence" value="ECO:0007669"/>
    <property type="project" value="TreeGrafter"/>
</dbReference>
<evidence type="ECO:0000256" key="7">
    <source>
        <dbReference type="ARBA" id="ARBA00022989"/>
    </source>
</evidence>
<proteinExistence type="inferred from homology"/>
<accession>A0A1I6DYI1</accession>
<feature type="transmembrane region" description="Helical" evidence="12">
    <location>
        <begin position="124"/>
        <end position="144"/>
    </location>
</feature>
<keyword evidence="8" id="KW-0915">Sodium</keyword>
<name>A0A1I6DYI1_9FIRM</name>
<evidence type="ECO:0000313" key="14">
    <source>
        <dbReference type="EMBL" id="SFR10559.1"/>
    </source>
</evidence>
<dbReference type="AlphaFoldDB" id="A0A1I6DYI1"/>
<dbReference type="GO" id="GO:0015386">
    <property type="term" value="F:potassium:proton antiporter activity"/>
    <property type="evidence" value="ECO:0007669"/>
    <property type="project" value="TreeGrafter"/>
</dbReference>
<dbReference type="GO" id="GO:0005886">
    <property type="term" value="C:plasma membrane"/>
    <property type="evidence" value="ECO:0007669"/>
    <property type="project" value="UniProtKB-SubCell"/>
</dbReference>
<comment type="subcellular location">
    <subcellularLocation>
        <location evidence="1">Cell membrane</location>
        <topology evidence="1">Multi-pass membrane protein</topology>
    </subcellularLocation>
</comment>
<keyword evidence="10 12" id="KW-0472">Membrane</keyword>
<keyword evidence="15" id="KW-1185">Reference proteome</keyword>
<dbReference type="Gene3D" id="6.10.140.1330">
    <property type="match status" value="1"/>
</dbReference>
<feature type="transmembrane region" description="Helical" evidence="12">
    <location>
        <begin position="6"/>
        <end position="23"/>
    </location>
</feature>
<evidence type="ECO:0000256" key="12">
    <source>
        <dbReference type="SAM" id="Phobius"/>
    </source>
</evidence>
<evidence type="ECO:0000256" key="10">
    <source>
        <dbReference type="ARBA" id="ARBA00023136"/>
    </source>
</evidence>
<keyword evidence="5" id="KW-1003">Cell membrane</keyword>
<evidence type="ECO:0000256" key="3">
    <source>
        <dbReference type="ARBA" id="ARBA00022448"/>
    </source>
</evidence>
<dbReference type="OrthoDB" id="9809206at2"/>
<keyword evidence="4" id="KW-0050">Antiport</keyword>
<evidence type="ECO:0000313" key="15">
    <source>
        <dbReference type="Proteomes" id="UP000199584"/>
    </source>
</evidence>
<dbReference type="STRING" id="39060.SAMN05660706_12137"/>
<keyword evidence="7 12" id="KW-1133">Transmembrane helix</keyword>
<dbReference type="PANTHER" id="PTHR10110:SF195">
    <property type="entry name" value="NA(+)_H(+) ANTIPORTER NHAS2"/>
    <property type="match status" value="1"/>
</dbReference>
<feature type="transmembrane region" description="Helical" evidence="12">
    <location>
        <begin position="311"/>
        <end position="332"/>
    </location>
</feature>
<evidence type="ECO:0000256" key="8">
    <source>
        <dbReference type="ARBA" id="ARBA00023053"/>
    </source>
</evidence>
<feature type="transmembrane region" description="Helical" evidence="12">
    <location>
        <begin position="191"/>
        <end position="215"/>
    </location>
</feature>
<evidence type="ECO:0000256" key="2">
    <source>
        <dbReference type="ARBA" id="ARBA00007367"/>
    </source>
</evidence>
<dbReference type="InterPro" id="IPR006153">
    <property type="entry name" value="Cation/H_exchanger_TM"/>
</dbReference>
<feature type="transmembrane region" description="Helical" evidence="12">
    <location>
        <begin position="30"/>
        <end position="50"/>
    </location>
</feature>
<keyword evidence="3" id="KW-0813">Transport</keyword>
<keyword evidence="11" id="KW-0739">Sodium transport</keyword>